<keyword evidence="3 5" id="KW-0378">Hydrolase</keyword>
<reference evidence="7 8" key="1">
    <citation type="submission" date="2019-02" db="EMBL/GenBank/DDBJ databases">
        <title>Complete Genome Sequence and Methylome Analysis of Sphaerotilus natans subsp. sulfidivorans D-507.</title>
        <authorList>
            <person name="Fomenkov A."/>
            <person name="Gridneva E."/>
            <person name="Smolyakov D."/>
            <person name="Dubinina G."/>
            <person name="Vincze T."/>
            <person name="Grabovich M."/>
            <person name="Roberts R.J."/>
        </authorList>
    </citation>
    <scope>NUCLEOTIDE SEQUENCE [LARGE SCALE GENOMIC DNA]</scope>
    <source>
        <strain evidence="7 8">D-507</strain>
    </source>
</reference>
<gene>
    <name evidence="7" type="ORF">EWH46_04360</name>
</gene>
<sequence>MISTLTSPRPMRRRPAIRPVPGLLCSLVSALLLSACGGSAPEDPPATPTSDTLGDTVRHLVLLNEAAVAGSDRMRQARTLAVPTAEDTPTARTAATVRALGQRLIAGTAEARIDAVLTHVAQGLIVEVPAARSAALTQQLLADPAVLSVALDLPIQAEVEPLSVESAAATLDTTVNQSVADLWGLDRIDQRKLPLNSTLVRRPALDGTGVTAYVIDSGVSNHVELQGRLGTGRGFDVSTSGTDCNGHGTHVAGTIAGKTTGVAPGARIVSLRVLGCKGSGYASSVLKALDWVLANGVRPAVVNLSLGIDGSLSWITDAVKRLTDAGFVVVVSAGNAQKPACQQSPASAPDALTVAASTYLDSRASYSNFGSCVDLFAPGSSIKGPAHPGSRAYIYKSGTSMASPHVAGAAALLLQRHPSMSARQVSAELIRQSTPDLITQAGTETPNRLLHISALHAVELPISTDLRLLPPTGTVSAQRQRGQLVRWQARITLAVHTPQGQPVAGVRMEGRYSHLDKRITCTTSAQGLCLLDTGTLPRTLASTTFAVSSLSHATMSWRPADPLAASLTLARP</sequence>
<proteinExistence type="inferred from homology"/>
<dbReference type="PANTHER" id="PTHR43806">
    <property type="entry name" value="PEPTIDASE S8"/>
    <property type="match status" value="1"/>
</dbReference>
<dbReference type="GO" id="GO:0005615">
    <property type="term" value="C:extracellular space"/>
    <property type="evidence" value="ECO:0007669"/>
    <property type="project" value="TreeGrafter"/>
</dbReference>
<dbReference type="PROSITE" id="PS00138">
    <property type="entry name" value="SUBTILASE_SER"/>
    <property type="match status" value="1"/>
</dbReference>
<evidence type="ECO:0000256" key="4">
    <source>
        <dbReference type="ARBA" id="ARBA00022825"/>
    </source>
</evidence>
<dbReference type="Gene3D" id="3.40.50.200">
    <property type="entry name" value="Peptidase S8/S53 domain"/>
    <property type="match status" value="1"/>
</dbReference>
<dbReference type="FunFam" id="3.40.50.200:FF:000014">
    <property type="entry name" value="Proteinase K"/>
    <property type="match status" value="1"/>
</dbReference>
<dbReference type="AlphaFoldDB" id="A0A5C1PZM0"/>
<dbReference type="PROSITE" id="PS00136">
    <property type="entry name" value="SUBTILASE_ASP"/>
    <property type="match status" value="1"/>
</dbReference>
<dbReference type="SUPFAM" id="SSF52743">
    <property type="entry name" value="Subtilisin-like"/>
    <property type="match status" value="1"/>
</dbReference>
<dbReference type="CDD" id="cd04077">
    <property type="entry name" value="Peptidases_S8_PCSK9_ProteinaseK_like"/>
    <property type="match status" value="1"/>
</dbReference>
<dbReference type="PANTHER" id="PTHR43806:SF11">
    <property type="entry name" value="CEREVISIN-RELATED"/>
    <property type="match status" value="1"/>
</dbReference>
<dbReference type="GO" id="GO:0006508">
    <property type="term" value="P:proteolysis"/>
    <property type="evidence" value="ECO:0007669"/>
    <property type="project" value="UniProtKB-KW"/>
</dbReference>
<dbReference type="InterPro" id="IPR015500">
    <property type="entry name" value="Peptidase_S8_subtilisin-rel"/>
</dbReference>
<dbReference type="InterPro" id="IPR036852">
    <property type="entry name" value="Peptidase_S8/S53_dom_sf"/>
</dbReference>
<dbReference type="EMBL" id="CP035708">
    <property type="protein sequence ID" value="QEN00086.1"/>
    <property type="molecule type" value="Genomic_DNA"/>
</dbReference>
<dbReference type="InterPro" id="IPR023827">
    <property type="entry name" value="Peptidase_S8_Asp-AS"/>
</dbReference>
<evidence type="ECO:0000256" key="1">
    <source>
        <dbReference type="ARBA" id="ARBA00011073"/>
    </source>
</evidence>
<name>A0A5C1PZM0_9BURK</name>
<feature type="active site" description="Charge relay system" evidence="5">
    <location>
        <position position="247"/>
    </location>
</feature>
<keyword evidence="4 5" id="KW-0720">Serine protease</keyword>
<accession>A0A5C1PZM0</accession>
<dbReference type="Proteomes" id="UP000323522">
    <property type="component" value="Chromosome"/>
</dbReference>
<dbReference type="InterPro" id="IPR034193">
    <property type="entry name" value="PCSK9_ProteinaseK-like"/>
</dbReference>
<keyword evidence="2 5" id="KW-0645">Protease</keyword>
<dbReference type="InterPro" id="IPR022398">
    <property type="entry name" value="Peptidase_S8_His-AS"/>
</dbReference>
<dbReference type="GO" id="GO:0004252">
    <property type="term" value="F:serine-type endopeptidase activity"/>
    <property type="evidence" value="ECO:0007669"/>
    <property type="project" value="UniProtKB-UniRule"/>
</dbReference>
<evidence type="ECO:0000256" key="5">
    <source>
        <dbReference type="PROSITE-ProRule" id="PRU01240"/>
    </source>
</evidence>
<dbReference type="OrthoDB" id="9790784at2"/>
<evidence type="ECO:0000256" key="6">
    <source>
        <dbReference type="RuleBase" id="RU003355"/>
    </source>
</evidence>
<organism evidence="7 8">
    <name type="scientific">Sphaerotilus sulfidivorans</name>
    <dbReference type="NCBI Taxonomy" id="639200"/>
    <lineage>
        <taxon>Bacteria</taxon>
        <taxon>Pseudomonadati</taxon>
        <taxon>Pseudomonadota</taxon>
        <taxon>Betaproteobacteria</taxon>
        <taxon>Burkholderiales</taxon>
        <taxon>Sphaerotilaceae</taxon>
        <taxon>Sphaerotilus</taxon>
    </lineage>
</organism>
<dbReference type="InterPro" id="IPR050131">
    <property type="entry name" value="Peptidase_S8_subtilisin-like"/>
</dbReference>
<dbReference type="KEGG" id="snn:EWH46_04360"/>
<dbReference type="PRINTS" id="PR00723">
    <property type="entry name" value="SUBTILISIN"/>
</dbReference>
<dbReference type="InterPro" id="IPR000209">
    <property type="entry name" value="Peptidase_S8/S53_dom"/>
</dbReference>
<feature type="active site" description="Charge relay system" evidence="5">
    <location>
        <position position="400"/>
    </location>
</feature>
<dbReference type="Pfam" id="PF00082">
    <property type="entry name" value="Peptidase_S8"/>
    <property type="match status" value="1"/>
</dbReference>
<evidence type="ECO:0000313" key="8">
    <source>
        <dbReference type="Proteomes" id="UP000323522"/>
    </source>
</evidence>
<evidence type="ECO:0000256" key="2">
    <source>
        <dbReference type="ARBA" id="ARBA00022670"/>
    </source>
</evidence>
<protein>
    <submittedName>
        <fullName evidence="7">S8 family peptidase</fullName>
    </submittedName>
</protein>
<dbReference type="InterPro" id="IPR023828">
    <property type="entry name" value="Peptidase_S8_Ser-AS"/>
</dbReference>
<dbReference type="PROSITE" id="PS51892">
    <property type="entry name" value="SUBTILASE"/>
    <property type="match status" value="1"/>
</dbReference>
<evidence type="ECO:0000256" key="3">
    <source>
        <dbReference type="ARBA" id="ARBA00022801"/>
    </source>
</evidence>
<comment type="similarity">
    <text evidence="1 5 6">Belongs to the peptidase S8 family.</text>
</comment>
<feature type="active site" description="Charge relay system" evidence="5">
    <location>
        <position position="216"/>
    </location>
</feature>
<evidence type="ECO:0000313" key="7">
    <source>
        <dbReference type="EMBL" id="QEN00086.1"/>
    </source>
</evidence>
<dbReference type="PROSITE" id="PS00137">
    <property type="entry name" value="SUBTILASE_HIS"/>
    <property type="match status" value="1"/>
</dbReference>
<dbReference type="RefSeq" id="WP_149502831.1">
    <property type="nucleotide sequence ID" value="NZ_CP035708.1"/>
</dbReference>